<dbReference type="OrthoDB" id="9806388at2"/>
<dbReference type="PANTHER" id="PTHR43763">
    <property type="entry name" value="XAA-PRO AMINOPEPTIDASE 1"/>
    <property type="match status" value="1"/>
</dbReference>
<dbReference type="InterPro" id="IPR029149">
    <property type="entry name" value="Creatin/AminoP/Spt16_N"/>
</dbReference>
<keyword evidence="7" id="KW-0031">Aminopeptidase</keyword>
<dbReference type="Pfam" id="PF16188">
    <property type="entry name" value="Peptidase_M24_C"/>
    <property type="match status" value="1"/>
</dbReference>
<evidence type="ECO:0000256" key="3">
    <source>
        <dbReference type="ARBA" id="ARBA00022801"/>
    </source>
</evidence>
<feature type="domain" description="Creatinase N-terminal" evidence="5">
    <location>
        <begin position="21"/>
        <end position="152"/>
    </location>
</feature>
<dbReference type="CDD" id="cd01085">
    <property type="entry name" value="APP"/>
    <property type="match status" value="1"/>
</dbReference>
<dbReference type="SUPFAM" id="SSF55920">
    <property type="entry name" value="Creatinase/aminopeptidase"/>
    <property type="match status" value="1"/>
</dbReference>
<dbReference type="InterPro" id="IPR032416">
    <property type="entry name" value="Peptidase_M24_C"/>
</dbReference>
<protein>
    <submittedName>
        <fullName evidence="7">Xaa-Pro aminopeptidase</fullName>
    </submittedName>
</protein>
<feature type="domain" description="Peptidase M24 C-terminal" evidence="6">
    <location>
        <begin position="550"/>
        <end position="607"/>
    </location>
</feature>
<evidence type="ECO:0000259" key="4">
    <source>
        <dbReference type="Pfam" id="PF00557"/>
    </source>
</evidence>
<dbReference type="InterPro" id="IPR000994">
    <property type="entry name" value="Pept_M24"/>
</dbReference>
<sequence length="609" mass="66210">MFEALFQTFEEPESGVALAARLSAFREELARRNLTGFVIPRADQQQNEYVPPSEERLAWLTGFTGSAGQAIVLAQEAAVFVDGRYTLQAAKQVDRKAWSIEPLVDPPPENWLASHLKAGDRLGFDPWLHTSAAAERLAAACARAGAELVAVDSNPLDSVWTERPQPPLGPVAVHGTQFSGEAETEKLKRIQLEIAKLGAEALVLSDSHAVAWTFNIRGADVSHTPLPLSYALVPKDGRPTVFIDHRKLSNSARDHLERSADVREPDALAPSLTELAQHGATIALDSATAADALSRLISVAGGKPLRGSDPVSLLKAVKNVTEIEGTRNAHRRDAIALARFLAWIDREAPTGSLTEIDTVEALETFRRETGALKDVSFPTIAGTGPNGAIVHYRVTRKSNRRIVPGDLLLIDSGAQYEDGTTDVTRTIAIGTPTLEMQDRFTRVLRGHIAIARAVFPDGTTGAQIDSLARQYLWQAGIDFEHGTGHGVGSYLSVHEGPARISKLGTTPLKRGMILSNEPGYYKTDAFGIRIENLELVIGTDIAGAEKPVNAFETLTLAPIDRRLIDLNMLSGDELSWLNDYHERVRHAVRPHVDEATKVWLDAATEPLSL</sequence>
<evidence type="ECO:0000313" key="8">
    <source>
        <dbReference type="Proteomes" id="UP000190675"/>
    </source>
</evidence>
<keyword evidence="7" id="KW-0645">Protease</keyword>
<dbReference type="GO" id="GO:0005737">
    <property type="term" value="C:cytoplasm"/>
    <property type="evidence" value="ECO:0007669"/>
    <property type="project" value="UniProtKB-ARBA"/>
</dbReference>
<dbReference type="EMBL" id="LT670818">
    <property type="protein sequence ID" value="SHG03098.1"/>
    <property type="molecule type" value="Genomic_DNA"/>
</dbReference>
<dbReference type="InterPro" id="IPR000587">
    <property type="entry name" value="Creatinase_N"/>
</dbReference>
<dbReference type="Pfam" id="PF01321">
    <property type="entry name" value="Creatinase_N"/>
    <property type="match status" value="1"/>
</dbReference>
<evidence type="ECO:0000259" key="5">
    <source>
        <dbReference type="Pfam" id="PF01321"/>
    </source>
</evidence>
<feature type="domain" description="Peptidase M24" evidence="4">
    <location>
        <begin position="325"/>
        <end position="536"/>
    </location>
</feature>
<dbReference type="Pfam" id="PF16189">
    <property type="entry name" value="Creatinase_N_2"/>
    <property type="match status" value="1"/>
</dbReference>
<dbReference type="Proteomes" id="UP000190675">
    <property type="component" value="Chromosome I"/>
</dbReference>
<name>A0A1M5GHD4_9BRAD</name>
<dbReference type="SUPFAM" id="SSF53092">
    <property type="entry name" value="Creatinase/prolidase N-terminal domain"/>
    <property type="match status" value="1"/>
</dbReference>
<dbReference type="PANTHER" id="PTHR43763:SF6">
    <property type="entry name" value="XAA-PRO AMINOPEPTIDASE 1"/>
    <property type="match status" value="1"/>
</dbReference>
<dbReference type="RefSeq" id="WP_079564031.1">
    <property type="nucleotide sequence ID" value="NZ_LT670818.1"/>
</dbReference>
<keyword evidence="3" id="KW-0378">Hydrolase</keyword>
<accession>A0A1M5GHD4</accession>
<evidence type="ECO:0000313" key="7">
    <source>
        <dbReference type="EMBL" id="SHG03098.1"/>
    </source>
</evidence>
<organism evidence="7 8">
    <name type="scientific">Bradyrhizobium erythrophlei</name>
    <dbReference type="NCBI Taxonomy" id="1437360"/>
    <lineage>
        <taxon>Bacteria</taxon>
        <taxon>Pseudomonadati</taxon>
        <taxon>Pseudomonadota</taxon>
        <taxon>Alphaproteobacteria</taxon>
        <taxon>Hyphomicrobiales</taxon>
        <taxon>Nitrobacteraceae</taxon>
        <taxon>Bradyrhizobium</taxon>
    </lineage>
</organism>
<reference evidence="7 8" key="1">
    <citation type="submission" date="2016-11" db="EMBL/GenBank/DDBJ databases">
        <authorList>
            <person name="Jaros S."/>
            <person name="Januszkiewicz K."/>
            <person name="Wedrychowicz H."/>
        </authorList>
    </citation>
    <scope>NUCLEOTIDE SEQUENCE [LARGE SCALE GENOMIC DNA]</scope>
    <source>
        <strain evidence="7 8">GAS242</strain>
    </source>
</reference>
<dbReference type="InterPro" id="IPR050422">
    <property type="entry name" value="X-Pro_aminopeptidase_P"/>
</dbReference>
<comment type="similarity">
    <text evidence="1">Belongs to the peptidase M24B family.</text>
</comment>
<keyword evidence="2" id="KW-0479">Metal-binding</keyword>
<dbReference type="AlphaFoldDB" id="A0A1M5GHD4"/>
<dbReference type="GO" id="GO:0046872">
    <property type="term" value="F:metal ion binding"/>
    <property type="evidence" value="ECO:0007669"/>
    <property type="project" value="UniProtKB-KW"/>
</dbReference>
<gene>
    <name evidence="7" type="ORF">SAMN05444169_0153</name>
</gene>
<dbReference type="Gene3D" id="3.90.230.10">
    <property type="entry name" value="Creatinase/methionine aminopeptidase superfamily"/>
    <property type="match status" value="1"/>
</dbReference>
<dbReference type="Pfam" id="PF00557">
    <property type="entry name" value="Peptidase_M24"/>
    <property type="match status" value="1"/>
</dbReference>
<evidence type="ECO:0000256" key="1">
    <source>
        <dbReference type="ARBA" id="ARBA00008766"/>
    </source>
</evidence>
<dbReference type="FunFam" id="3.90.230.10:FF:000009">
    <property type="entry name" value="xaa-Pro aminopeptidase 2"/>
    <property type="match status" value="1"/>
</dbReference>
<proteinExistence type="inferred from homology"/>
<dbReference type="InterPro" id="IPR033740">
    <property type="entry name" value="Pept_M24B"/>
</dbReference>
<dbReference type="GO" id="GO:0070006">
    <property type="term" value="F:metalloaminopeptidase activity"/>
    <property type="evidence" value="ECO:0007669"/>
    <property type="project" value="InterPro"/>
</dbReference>
<evidence type="ECO:0000259" key="6">
    <source>
        <dbReference type="Pfam" id="PF16188"/>
    </source>
</evidence>
<dbReference type="Gene3D" id="3.40.350.10">
    <property type="entry name" value="Creatinase/prolidase N-terminal domain"/>
    <property type="match status" value="2"/>
</dbReference>
<dbReference type="InterPro" id="IPR036005">
    <property type="entry name" value="Creatinase/aminopeptidase-like"/>
</dbReference>
<evidence type="ECO:0000256" key="2">
    <source>
        <dbReference type="ARBA" id="ARBA00022723"/>
    </source>
</evidence>